<evidence type="ECO:0000313" key="2">
    <source>
        <dbReference type="EMBL" id="KAJ3615675.1"/>
    </source>
</evidence>
<proteinExistence type="predicted"/>
<dbReference type="Proteomes" id="UP001168821">
    <property type="component" value="Unassembled WGS sequence"/>
</dbReference>
<accession>A0AA38HHV9</accession>
<gene>
    <name evidence="2" type="ORF">Zmor_012382</name>
</gene>
<comment type="caution">
    <text evidence="2">The sequence shown here is derived from an EMBL/GenBank/DDBJ whole genome shotgun (WGS) entry which is preliminary data.</text>
</comment>
<name>A0AA38HHV9_9CUCU</name>
<dbReference type="EMBL" id="JALNTZ010003974">
    <property type="protein sequence ID" value="KAJ3615675.1"/>
    <property type="molecule type" value="Genomic_DNA"/>
</dbReference>
<sequence>MEENKLVVSSNLISEDGEEKENNSELAENDINFQKETLSTYARKKEKIIYIQNKNLCKAEYLKTDRNCNNSSLEKVYTYNNNPLKDAVEKKALGLLEVKQPTQAAQLIKAVERVKSCKAYLASAVIYD</sequence>
<dbReference type="AlphaFoldDB" id="A0AA38HHV9"/>
<evidence type="ECO:0000256" key="1">
    <source>
        <dbReference type="SAM" id="MobiDB-lite"/>
    </source>
</evidence>
<evidence type="ECO:0000313" key="3">
    <source>
        <dbReference type="Proteomes" id="UP001168821"/>
    </source>
</evidence>
<reference evidence="2" key="1">
    <citation type="journal article" date="2023" name="G3 (Bethesda)">
        <title>Whole genome assemblies of Zophobas morio and Tenebrio molitor.</title>
        <authorList>
            <person name="Kaur S."/>
            <person name="Stinson S.A."/>
            <person name="diCenzo G.C."/>
        </authorList>
    </citation>
    <scope>NUCLEOTIDE SEQUENCE</scope>
    <source>
        <strain evidence="2">QUZm001</strain>
    </source>
</reference>
<keyword evidence="3" id="KW-1185">Reference proteome</keyword>
<organism evidence="2 3">
    <name type="scientific">Zophobas morio</name>
    <dbReference type="NCBI Taxonomy" id="2755281"/>
    <lineage>
        <taxon>Eukaryota</taxon>
        <taxon>Metazoa</taxon>
        <taxon>Ecdysozoa</taxon>
        <taxon>Arthropoda</taxon>
        <taxon>Hexapoda</taxon>
        <taxon>Insecta</taxon>
        <taxon>Pterygota</taxon>
        <taxon>Neoptera</taxon>
        <taxon>Endopterygota</taxon>
        <taxon>Coleoptera</taxon>
        <taxon>Polyphaga</taxon>
        <taxon>Cucujiformia</taxon>
        <taxon>Tenebrionidae</taxon>
        <taxon>Zophobas</taxon>
    </lineage>
</organism>
<protein>
    <submittedName>
        <fullName evidence="2">Uncharacterized protein</fullName>
    </submittedName>
</protein>
<feature type="region of interest" description="Disordered" evidence="1">
    <location>
        <begin position="1"/>
        <end position="28"/>
    </location>
</feature>